<evidence type="ECO:0000313" key="2">
    <source>
        <dbReference type="EMBL" id="AAS50409.1"/>
    </source>
</evidence>
<dbReference type="SUPFAM" id="SSF52540">
    <property type="entry name" value="P-loop containing nucleoside triphosphate hydrolases"/>
    <property type="match status" value="1"/>
</dbReference>
<dbReference type="KEGG" id="ago:AGOS_AAR044W"/>
<dbReference type="STRING" id="284811.Q75EN5"/>
<dbReference type="FunCoup" id="Q75EN5">
    <property type="interactions" value="319"/>
</dbReference>
<dbReference type="InParanoid" id="Q75EN5"/>
<gene>
    <name evidence="2" type="ORF">AGOS_AAR044W</name>
</gene>
<evidence type="ECO:0000259" key="1">
    <source>
        <dbReference type="Pfam" id="PF02492"/>
    </source>
</evidence>
<dbReference type="GO" id="GO:0140827">
    <property type="term" value="F:zinc chaperone activity"/>
    <property type="evidence" value="ECO:0007669"/>
    <property type="project" value="EnsemblFungi"/>
</dbReference>
<dbReference type="eggNOG" id="KOG2743">
    <property type="taxonomic scope" value="Eukaryota"/>
</dbReference>
<organism evidence="2 3">
    <name type="scientific">Eremothecium gossypii (strain ATCC 10895 / CBS 109.51 / FGSC 9923 / NRRL Y-1056)</name>
    <name type="common">Yeast</name>
    <name type="synonym">Ashbya gossypii</name>
    <dbReference type="NCBI Taxonomy" id="284811"/>
    <lineage>
        <taxon>Eukaryota</taxon>
        <taxon>Fungi</taxon>
        <taxon>Dikarya</taxon>
        <taxon>Ascomycota</taxon>
        <taxon>Saccharomycotina</taxon>
        <taxon>Saccharomycetes</taxon>
        <taxon>Saccharomycetales</taxon>
        <taxon>Saccharomycetaceae</taxon>
        <taxon>Eremothecium</taxon>
    </lineage>
</organism>
<dbReference type="Gene3D" id="3.40.50.300">
    <property type="entry name" value="P-loop containing nucleotide triphosphate hydrolases"/>
    <property type="match status" value="1"/>
</dbReference>
<dbReference type="EMBL" id="AE016814">
    <property type="protein sequence ID" value="AAS50409.1"/>
    <property type="molecule type" value="Genomic_DNA"/>
</dbReference>
<dbReference type="InterPro" id="IPR051316">
    <property type="entry name" value="Zinc-reg_GTPase_activator"/>
</dbReference>
<proteinExistence type="predicted"/>
<dbReference type="AlphaFoldDB" id="Q75EN5"/>
<dbReference type="GO" id="GO:0005737">
    <property type="term" value="C:cytoplasm"/>
    <property type="evidence" value="ECO:0000318"/>
    <property type="project" value="GO_Central"/>
</dbReference>
<name>Q75EN5_EREGS</name>
<dbReference type="HOGENOM" id="CLU_017452_0_1_1"/>
<protein>
    <submittedName>
        <fullName evidence="2">AAR044Wp</fullName>
    </submittedName>
</protein>
<feature type="domain" description="CobW/HypB/UreG nucleotide-binding" evidence="1">
    <location>
        <begin position="65"/>
        <end position="266"/>
    </location>
</feature>
<accession>Q75EN5</accession>
<dbReference type="GO" id="GO:0034224">
    <property type="term" value="P:cellular response to zinc ion starvation"/>
    <property type="evidence" value="ECO:0007669"/>
    <property type="project" value="EnsemblFungi"/>
</dbReference>
<dbReference type="OMA" id="GHSHMDP"/>
<dbReference type="InterPro" id="IPR003495">
    <property type="entry name" value="CobW/HypB/UreG_nucleotide-bd"/>
</dbReference>
<dbReference type="Proteomes" id="UP000000591">
    <property type="component" value="Chromosome I"/>
</dbReference>
<dbReference type="SUPFAM" id="SSF90002">
    <property type="entry name" value="Hypothetical protein YjiA, C-terminal domain"/>
    <property type="match status" value="1"/>
</dbReference>
<dbReference type="Gene3D" id="3.30.1220.10">
    <property type="entry name" value="CobW-like, C-terminal domain"/>
    <property type="match status" value="1"/>
</dbReference>
<dbReference type="GO" id="GO:0008047">
    <property type="term" value="F:enzyme activator activity"/>
    <property type="evidence" value="ECO:0007669"/>
    <property type="project" value="EnsemblFungi"/>
</dbReference>
<keyword evidence="3" id="KW-1185">Reference proteome</keyword>
<sequence>MPLKNFQYREDEDGELPPLVTGLEENIQELLSELKPDGGLNIVNERKIEQANKQHQGAGSQKKIPVTVITGYLGSGKSTLLEEITKRGSDMRIAVILNEFGDSSEIEKSLTIKNNGKAYEEWLDLGNGCLCCSLKDVGVKAIEAMVSRSPGKIDYIILETSGIADPVPIVKMFWQDEGLNSCIYIDGIVTVLDAEHVMTWLDEVAPPRQWRGDQVLMENQMTVAHLQLAMADAVVLNKIDRLEGLDDEIAVVEEKVRSINAVAPIYRTKFGDLEINKVLNLHAFGASDIPDAHVAYHDPRLSTVTLTCRPLRDKAELEWFEEHFLQALLWKDFGRGELTQGQEFEIHRTKALLLVGSEFKIVQGVRDTYEVLRGEPVPGVKQCKLVFIGVHLDKQYIQGIMESALNARIE</sequence>
<evidence type="ECO:0000313" key="3">
    <source>
        <dbReference type="Proteomes" id="UP000000591"/>
    </source>
</evidence>
<dbReference type="OrthoDB" id="258627at2759"/>
<dbReference type="CDD" id="cd03112">
    <property type="entry name" value="CobW-like"/>
    <property type="match status" value="1"/>
</dbReference>
<reference evidence="3" key="2">
    <citation type="journal article" date="2013" name="G3 (Bethesda)">
        <title>Genomes of Ashbya fungi isolated from insects reveal four mating-type loci, numerous translocations, lack of transposons, and distinct gene duplications.</title>
        <authorList>
            <person name="Dietrich F.S."/>
            <person name="Voegeli S."/>
            <person name="Kuo S."/>
            <person name="Philippsen P."/>
        </authorList>
    </citation>
    <scope>GENOME REANNOTATION</scope>
    <source>
        <strain evidence="3">ATCC 10895 / CBS 109.51 / FGSC 9923 / NRRL Y-1056</strain>
    </source>
</reference>
<dbReference type="GO" id="GO:0003924">
    <property type="term" value="F:GTPase activity"/>
    <property type="evidence" value="ECO:0007669"/>
    <property type="project" value="EnsemblFungi"/>
</dbReference>
<dbReference type="PANTHER" id="PTHR13748:SF31">
    <property type="entry name" value="ZINC-REGULATED GTPASE METALLOPROTEIN ACTIVATOR 1A-RELATED"/>
    <property type="match status" value="1"/>
</dbReference>
<dbReference type="PANTHER" id="PTHR13748">
    <property type="entry name" value="COBW-RELATED"/>
    <property type="match status" value="1"/>
</dbReference>
<dbReference type="InterPro" id="IPR027417">
    <property type="entry name" value="P-loop_NTPase"/>
</dbReference>
<dbReference type="GeneID" id="4618710"/>
<dbReference type="RefSeq" id="NP_982585.1">
    <property type="nucleotide sequence ID" value="NM_207938.1"/>
</dbReference>
<dbReference type="Pfam" id="PF02492">
    <property type="entry name" value="cobW"/>
    <property type="match status" value="1"/>
</dbReference>
<dbReference type="GO" id="GO:0051604">
    <property type="term" value="P:protein maturation"/>
    <property type="evidence" value="ECO:0007669"/>
    <property type="project" value="EnsemblFungi"/>
</dbReference>
<dbReference type="InterPro" id="IPR036627">
    <property type="entry name" value="CobW-likC_sf"/>
</dbReference>
<reference evidence="2 3" key="1">
    <citation type="journal article" date="2004" name="Science">
        <title>The Ashbya gossypii genome as a tool for mapping the ancient Saccharomyces cerevisiae genome.</title>
        <authorList>
            <person name="Dietrich F.S."/>
            <person name="Voegeli S."/>
            <person name="Brachat S."/>
            <person name="Lerch A."/>
            <person name="Gates K."/>
            <person name="Steiner S."/>
            <person name="Mohr C."/>
            <person name="Pohlmann R."/>
            <person name="Luedi P."/>
            <person name="Choi S."/>
            <person name="Wing R.A."/>
            <person name="Flavier A."/>
            <person name="Gaffney T.D."/>
            <person name="Philippsen P."/>
        </authorList>
    </citation>
    <scope>NUCLEOTIDE SEQUENCE [LARGE SCALE GENOMIC DNA]</scope>
    <source>
        <strain evidence="3">ATCC 10895 / CBS 109.51 / FGSC 9923 / NRRL Y-1056</strain>
    </source>
</reference>